<reference evidence="1" key="1">
    <citation type="journal article" date="2021" name="PeerJ">
        <title>Extensive microbial diversity within the chicken gut microbiome revealed by metagenomics and culture.</title>
        <authorList>
            <person name="Gilroy R."/>
            <person name="Ravi A."/>
            <person name="Getino M."/>
            <person name="Pursley I."/>
            <person name="Horton D.L."/>
            <person name="Alikhan N.F."/>
            <person name="Baker D."/>
            <person name="Gharbi K."/>
            <person name="Hall N."/>
            <person name="Watson M."/>
            <person name="Adriaenssens E.M."/>
            <person name="Foster-Nyarko E."/>
            <person name="Jarju S."/>
            <person name="Secka A."/>
            <person name="Antonio M."/>
            <person name="Oren A."/>
            <person name="Chaudhuri R.R."/>
            <person name="La Ragione R."/>
            <person name="Hildebrand F."/>
            <person name="Pallen M.J."/>
        </authorList>
    </citation>
    <scope>NUCLEOTIDE SEQUENCE</scope>
    <source>
        <strain evidence="1">ChiBcec8-14828</strain>
    </source>
</reference>
<protein>
    <submittedName>
        <fullName evidence="1">Uncharacterized protein</fullName>
    </submittedName>
</protein>
<accession>A0A9D2S0A5</accession>
<sequence>MSEQKRLKDRYKAMPHGSARVQAIQKAVKKADEQKDHAWQIIHRFELADELHFYGDCAKTLPIIARATELFEQEPLESYVYDYLFAFYEALDVWNEVPQLSLEQREQVAEKFFYALKRYGYSTSLYHERQYMQRRREGRFEEAEREYELRFDEQPGVRQTMSRCKACEQSMRVFHAIYHENREEAMELAKPLLDGTLSCGTEPWCALNLLFEFAWSQGNRADVQFFGERLLQRLAWDPYAQESDVLCCYILPHIKEGLKALERTLPEILQKWSQRERQDYFQSAWLLLTRAAQTDETLLLSLPKEFALYREDGRYNAAELAQWFYEQALDIAKKFDQRNGYPYYQNQMEKAGQGLQAMMAQEISNQ</sequence>
<gene>
    <name evidence="1" type="ORF">H9943_02775</name>
</gene>
<proteinExistence type="predicted"/>
<dbReference type="AlphaFoldDB" id="A0A9D2S0A5"/>
<dbReference type="EMBL" id="DWYA01000028">
    <property type="protein sequence ID" value="HJB39302.1"/>
    <property type="molecule type" value="Genomic_DNA"/>
</dbReference>
<organism evidence="1 2">
    <name type="scientific">Candidatus Ruthenibacterium avium</name>
    <dbReference type="NCBI Taxonomy" id="2838751"/>
    <lineage>
        <taxon>Bacteria</taxon>
        <taxon>Bacillati</taxon>
        <taxon>Bacillota</taxon>
        <taxon>Clostridia</taxon>
        <taxon>Eubacteriales</taxon>
        <taxon>Oscillospiraceae</taxon>
        <taxon>Ruthenibacterium</taxon>
    </lineage>
</organism>
<evidence type="ECO:0000313" key="1">
    <source>
        <dbReference type="EMBL" id="HJB39302.1"/>
    </source>
</evidence>
<reference evidence="1" key="2">
    <citation type="submission" date="2021-04" db="EMBL/GenBank/DDBJ databases">
        <authorList>
            <person name="Gilroy R."/>
        </authorList>
    </citation>
    <scope>NUCLEOTIDE SEQUENCE</scope>
    <source>
        <strain evidence="1">ChiBcec8-14828</strain>
    </source>
</reference>
<evidence type="ECO:0000313" key="2">
    <source>
        <dbReference type="Proteomes" id="UP000824209"/>
    </source>
</evidence>
<name>A0A9D2S0A5_9FIRM</name>
<comment type="caution">
    <text evidence="1">The sequence shown here is derived from an EMBL/GenBank/DDBJ whole genome shotgun (WGS) entry which is preliminary data.</text>
</comment>
<dbReference type="Proteomes" id="UP000824209">
    <property type="component" value="Unassembled WGS sequence"/>
</dbReference>